<dbReference type="Pfam" id="PF24626">
    <property type="entry name" value="SH3_Tf2-1"/>
    <property type="match status" value="1"/>
</dbReference>
<dbReference type="PANTHER" id="PTHR46148">
    <property type="entry name" value="CHROMO DOMAIN-CONTAINING PROTEIN"/>
    <property type="match status" value="1"/>
</dbReference>
<accession>A0A5B6WX60</accession>
<dbReference type="PANTHER" id="PTHR46148:SF44">
    <property type="entry name" value="GAG-POL POLYPROTEIN"/>
    <property type="match status" value="1"/>
</dbReference>
<organism evidence="2 3">
    <name type="scientific">Gossypium australe</name>
    <dbReference type="NCBI Taxonomy" id="47621"/>
    <lineage>
        <taxon>Eukaryota</taxon>
        <taxon>Viridiplantae</taxon>
        <taxon>Streptophyta</taxon>
        <taxon>Embryophyta</taxon>
        <taxon>Tracheophyta</taxon>
        <taxon>Spermatophyta</taxon>
        <taxon>Magnoliopsida</taxon>
        <taxon>eudicotyledons</taxon>
        <taxon>Gunneridae</taxon>
        <taxon>Pentapetalae</taxon>
        <taxon>rosids</taxon>
        <taxon>malvids</taxon>
        <taxon>Malvales</taxon>
        <taxon>Malvaceae</taxon>
        <taxon>Malvoideae</taxon>
        <taxon>Gossypium</taxon>
    </lineage>
</organism>
<proteinExistence type="predicted"/>
<dbReference type="InterPro" id="IPR056924">
    <property type="entry name" value="SH3_Tf2-1"/>
</dbReference>
<dbReference type="OrthoDB" id="998764at2759"/>
<dbReference type="Proteomes" id="UP000325315">
    <property type="component" value="Unassembled WGS sequence"/>
</dbReference>
<dbReference type="EMBL" id="SMMG02000001">
    <property type="protein sequence ID" value="KAA3486549.1"/>
    <property type="molecule type" value="Genomic_DNA"/>
</dbReference>
<name>A0A5B6WX60_9ROSI</name>
<reference evidence="2" key="1">
    <citation type="submission" date="2019-08" db="EMBL/GenBank/DDBJ databases">
        <authorList>
            <person name="Liu F."/>
        </authorList>
    </citation>
    <scope>NUCLEOTIDE SEQUENCE [LARGE SCALE GENOMIC DNA]</scope>
    <source>
        <strain evidence="2">PA1801</strain>
        <tissue evidence="2">Leaf</tissue>
    </source>
</reference>
<evidence type="ECO:0000313" key="3">
    <source>
        <dbReference type="Proteomes" id="UP000325315"/>
    </source>
</evidence>
<keyword evidence="3" id="KW-1185">Reference proteome</keyword>
<feature type="domain" description="Tf2-1-like SH3-like" evidence="1">
    <location>
        <begin position="419"/>
        <end position="484"/>
    </location>
</feature>
<evidence type="ECO:0000313" key="2">
    <source>
        <dbReference type="EMBL" id="KAA3486549.1"/>
    </source>
</evidence>
<dbReference type="Gene3D" id="3.30.559.10">
    <property type="entry name" value="Chloramphenicol acetyltransferase-like domain"/>
    <property type="match status" value="2"/>
</dbReference>
<keyword evidence="2" id="KW-0808">Transferase</keyword>
<dbReference type="InterPro" id="IPR023213">
    <property type="entry name" value="CAT-like_dom_sf"/>
</dbReference>
<dbReference type="Pfam" id="PF02458">
    <property type="entry name" value="Transferase"/>
    <property type="match status" value="1"/>
</dbReference>
<gene>
    <name evidence="2" type="ORF">EPI10_030448</name>
</gene>
<comment type="caution">
    <text evidence="2">The sequence shown here is derived from an EMBL/GenBank/DDBJ whole genome shotgun (WGS) entry which is preliminary data.</text>
</comment>
<evidence type="ECO:0000259" key="1">
    <source>
        <dbReference type="Pfam" id="PF24626"/>
    </source>
</evidence>
<protein>
    <submittedName>
        <fullName evidence="2">Benzyl alcohol O-benzoyltransferase-like</fullName>
    </submittedName>
</protein>
<dbReference type="GO" id="GO:0016740">
    <property type="term" value="F:transferase activity"/>
    <property type="evidence" value="ECO:0007669"/>
    <property type="project" value="UniProtKB-KW"/>
</dbReference>
<dbReference type="AlphaFoldDB" id="A0A5B6WX60"/>
<sequence>MSDATGLAQFMVALGEMARGVATHLISPVWGRHILDARHQARITFTHREYDEVEAPVTTPFTILPFDIPVQRSFSFGFEEVSLLRSLLPPHLRCCTTFELITACLWRCRTLAINLDPDEEVRMLCVVNARSKFNPSFPSGYYGNVIVLPAAVTTVKRLREKPLGYAVELIKQAKASVTEEYVKSVAALMVAQGKRLYFSNVIGTYIISDLTKIKLEDTDFGWGKAMFAGPPIAVGVVSFLIPTKNKKGEVGRVAPVCLPAPAMERFAKELDMLKHQASEDDGEVSMTGQDPGLFRFGARAVDKALGFGDLSLQYAPLQLQGDETSNFDLLHGHIRKIRFAMVDLIRPTATSLGDKICNLEIRLTLRIVHQGSITDMLGPELVAETEDKVKVIRARLKEASHRQKSYVDLKRRDIEFAVGDKVFLKVSPWKKVLRFGQKGKLSLRFIRLYTVLRRVGLVAYQLELPAELSQIHNVFHVSVLRRYRSDPSHVVPVEEIEVISDLSFEEEPVLILDRDVKEVSSLGESIMAKPWYGGGYVGIGGCDAVAIPSTPLTKEGVLGFEQQELHFLLILFHATSKEEPKPLTSLRGTERWCLVAETVSKEGGRQRFGISLVLRSFGISLRSTNSQPLKPVVRPCEHERGLQIKEAGWLGGLHDLHVLLMSCVSVCTIGLGIYTLSLGDSPLPLYFADEA</sequence>